<dbReference type="PANTHER" id="PTHR35563:SF2">
    <property type="entry name" value="BARREL METAL-DEPENDENT HYDROLASE, PUTATIVE (AFU_ORTHOLOGUE AFUA_1G16240)-RELATED"/>
    <property type="match status" value="1"/>
</dbReference>
<feature type="domain" description="Amidohydrolase-related" evidence="2">
    <location>
        <begin position="57"/>
        <end position="336"/>
    </location>
</feature>
<dbReference type="EMBL" id="LT984814">
    <property type="protein sequence ID" value="SPD66686.1"/>
    <property type="molecule type" value="Genomic_DNA"/>
</dbReference>
<dbReference type="AlphaFoldDB" id="A0A375D5X2"/>
<dbReference type="Gene3D" id="3.20.20.140">
    <property type="entry name" value="Metal-dependent hydrolases"/>
    <property type="match status" value="1"/>
</dbReference>
<evidence type="ECO:0000259" key="2">
    <source>
        <dbReference type="Pfam" id="PF04909"/>
    </source>
</evidence>
<protein>
    <recommendedName>
        <fullName evidence="2">Amidohydrolase-related domain-containing protein</fullName>
    </recommendedName>
</protein>
<dbReference type="InterPro" id="IPR052358">
    <property type="entry name" value="Aro_Compnd_Degr_Hydrolases"/>
</dbReference>
<accession>A0A375D5X2</accession>
<evidence type="ECO:0000313" key="3">
    <source>
        <dbReference type="EMBL" id="SPD66686.1"/>
    </source>
</evidence>
<reference evidence="3 4" key="1">
    <citation type="submission" date="2018-01" db="EMBL/GenBank/DDBJ databases">
        <authorList>
            <person name="Clerissi C."/>
        </authorList>
    </citation>
    <scope>NUCLEOTIDE SEQUENCE [LARGE SCALE GENOMIC DNA]</scope>
    <source>
        <strain evidence="3">Cupriavidus taiwanensis SWF 66322</strain>
        <plasmid evidence="4">cbm2636_mp</plasmid>
    </source>
</reference>
<dbReference type="InterPro" id="IPR032466">
    <property type="entry name" value="Metal_Hydrolase"/>
</dbReference>
<dbReference type="SUPFAM" id="SSF51556">
    <property type="entry name" value="Metallo-dependent hydrolases"/>
    <property type="match status" value="1"/>
</dbReference>
<geneLocation type="plasmid" evidence="4">
    <name>cbm2636_mp</name>
</geneLocation>
<organism evidence="3 4">
    <name type="scientific">Cupriavidus taiwanensis</name>
    <dbReference type="NCBI Taxonomy" id="164546"/>
    <lineage>
        <taxon>Bacteria</taxon>
        <taxon>Pseudomonadati</taxon>
        <taxon>Pseudomonadota</taxon>
        <taxon>Betaproteobacteria</taxon>
        <taxon>Burkholderiales</taxon>
        <taxon>Burkholderiaceae</taxon>
        <taxon>Cupriavidus</taxon>
    </lineage>
</organism>
<dbReference type="Proteomes" id="UP000254259">
    <property type="component" value="Plasmid CBM2636_mp"/>
</dbReference>
<dbReference type="InterPro" id="IPR006680">
    <property type="entry name" value="Amidohydro-rel"/>
</dbReference>
<feature type="chain" id="PRO_5041071108" description="Amidohydrolase-related domain-containing protein" evidence="1">
    <location>
        <begin position="25"/>
        <end position="341"/>
    </location>
</feature>
<gene>
    <name evidence="3" type="ORF">CBM2636_MP10322</name>
</gene>
<proteinExistence type="predicted"/>
<keyword evidence="3" id="KW-0614">Plasmid</keyword>
<name>A0A375D5X2_9BURK</name>
<keyword evidence="1" id="KW-0732">Signal</keyword>
<sequence>MHRRQVLQAGLAAIGGLSLFEAMAANAPGVSTQGSSVNPDLVSHVSAPSFRPPPGSCDCHVHIFDGARFPFAARRSYTPAAARVEDLVAFEQRLGIDRVVLVQPSVYGSDNAALLDALGRLGERARGVAVIDLETSTPAALQAMHARGVRGIRLNLEVSGQRDHGFALKQLKRAEGLVGPLGWAVQVYADVDVIAELSVDIAALEVPVVLDHFAGIKAYKKEEQKAAFASVVELVRRGNAYVKLSAPYRASRNAPDFDDVAEFAMALIQARSDRLVWASDWPHTGSSASRTGNLDQVEPFRKTDAGRALNQLASWTTAPALLQGILVDNPARLYGFDRAAA</sequence>
<feature type="signal peptide" evidence="1">
    <location>
        <begin position="1"/>
        <end position="24"/>
    </location>
</feature>
<dbReference type="GO" id="GO:0016787">
    <property type="term" value="F:hydrolase activity"/>
    <property type="evidence" value="ECO:0007669"/>
    <property type="project" value="InterPro"/>
</dbReference>
<evidence type="ECO:0000256" key="1">
    <source>
        <dbReference type="SAM" id="SignalP"/>
    </source>
</evidence>
<dbReference type="Pfam" id="PF04909">
    <property type="entry name" value="Amidohydro_2"/>
    <property type="match status" value="1"/>
</dbReference>
<dbReference type="PANTHER" id="PTHR35563">
    <property type="entry name" value="BARREL METAL-DEPENDENT HYDROLASE, PUTATIVE (AFU_ORTHOLOGUE AFUA_1G16240)-RELATED"/>
    <property type="match status" value="1"/>
</dbReference>
<evidence type="ECO:0000313" key="4">
    <source>
        <dbReference type="Proteomes" id="UP000254259"/>
    </source>
</evidence>